<dbReference type="SUPFAM" id="SSF51905">
    <property type="entry name" value="FAD/NAD(P)-binding domain"/>
    <property type="match status" value="1"/>
</dbReference>
<evidence type="ECO:0000313" key="3">
    <source>
        <dbReference type="EMBL" id="OZI80398.1"/>
    </source>
</evidence>
<name>A0ABX4FDW1_9BORD</name>
<keyword evidence="4" id="KW-1185">Reference proteome</keyword>
<gene>
    <name evidence="3" type="ORF">CAL23_01305</name>
</gene>
<dbReference type="InterPro" id="IPR006076">
    <property type="entry name" value="FAD-dep_OxRdtase"/>
</dbReference>
<organism evidence="3 4">
    <name type="scientific">Bordetella genomosp. 6</name>
    <dbReference type="NCBI Taxonomy" id="463024"/>
    <lineage>
        <taxon>Bacteria</taxon>
        <taxon>Pseudomonadati</taxon>
        <taxon>Pseudomonadota</taxon>
        <taxon>Betaproteobacteria</taxon>
        <taxon>Burkholderiales</taxon>
        <taxon>Alcaligenaceae</taxon>
        <taxon>Bordetella</taxon>
    </lineage>
</organism>
<feature type="domain" description="FAD dependent oxidoreductase" evidence="2">
    <location>
        <begin position="36"/>
        <end position="389"/>
    </location>
</feature>
<dbReference type="Pfam" id="PF01266">
    <property type="entry name" value="DAO"/>
    <property type="match status" value="1"/>
</dbReference>
<dbReference type="Gene3D" id="3.50.50.60">
    <property type="entry name" value="FAD/NAD(P)-binding domain"/>
    <property type="match status" value="1"/>
</dbReference>
<evidence type="ECO:0000313" key="4">
    <source>
        <dbReference type="Proteomes" id="UP000216524"/>
    </source>
</evidence>
<keyword evidence="1" id="KW-0560">Oxidoreductase</keyword>
<comment type="caution">
    <text evidence="3">The sequence shown here is derived from an EMBL/GenBank/DDBJ whole genome shotgun (WGS) entry which is preliminary data.</text>
</comment>
<dbReference type="PANTHER" id="PTHR13847:SF281">
    <property type="entry name" value="FAD DEPENDENT OXIDOREDUCTASE DOMAIN-CONTAINING PROTEIN"/>
    <property type="match status" value="1"/>
</dbReference>
<evidence type="ECO:0000259" key="2">
    <source>
        <dbReference type="Pfam" id="PF01266"/>
    </source>
</evidence>
<sequence>MKNAGIFHPDFINEPYWWRAFRPGAVAGDDPPASCDVAIVGGGYTGLAMALELRRQGRTVAVLEAGELGQGASTRNGGGVSGGVNVGKSLSGRKIHYEPEMQRAILGDAAQAYSYIERFIAEEGIDCHWKRTGRFIGAWTPAHYEAQARTVEALNSGAASGSYMVPRERLREEIANDLYYGGQVVERSAFLHPALLYQGVLRACLREGATVCAQAAVRQMRRDGQGWVVDTAKGPVRAKQVAIATNGYTGDLTPQFKRRVIPIASHIIVTEPLPSGLAERILPTNRMINDTLRIRSYYRLTPDGTRVLFGGRGKFGQADVRGNSEVLYRAMLQRLPDLAGIRIEHAWSGNVAFTFDGIAHMGERDGLYYAMGCNGSGVALLSYLGYQTARKMVQADGYACAFDRAMPGNPLYRGNPWFLSSIGPWFRLRDRIDRALARD</sequence>
<dbReference type="Gene3D" id="3.30.9.10">
    <property type="entry name" value="D-Amino Acid Oxidase, subunit A, domain 2"/>
    <property type="match status" value="1"/>
</dbReference>
<dbReference type="Proteomes" id="UP000216524">
    <property type="component" value="Unassembled WGS sequence"/>
</dbReference>
<dbReference type="EMBL" id="NEVV01000001">
    <property type="protein sequence ID" value="OZI80398.1"/>
    <property type="molecule type" value="Genomic_DNA"/>
</dbReference>
<protein>
    <submittedName>
        <fullName evidence="3">FAD-dependent oxidoreductase</fullName>
    </submittedName>
</protein>
<dbReference type="InterPro" id="IPR036188">
    <property type="entry name" value="FAD/NAD-bd_sf"/>
</dbReference>
<reference evidence="3 4" key="1">
    <citation type="submission" date="2017-05" db="EMBL/GenBank/DDBJ databases">
        <title>Complete and WGS of Bordetella genogroups.</title>
        <authorList>
            <person name="Spilker T."/>
            <person name="Lipuma J."/>
        </authorList>
    </citation>
    <scope>NUCLEOTIDE SEQUENCE [LARGE SCALE GENOMIC DNA]</scope>
    <source>
        <strain evidence="3 4">AU3139</strain>
    </source>
</reference>
<accession>A0ABX4FDW1</accession>
<evidence type="ECO:0000256" key="1">
    <source>
        <dbReference type="ARBA" id="ARBA00023002"/>
    </source>
</evidence>
<dbReference type="PANTHER" id="PTHR13847">
    <property type="entry name" value="SARCOSINE DEHYDROGENASE-RELATED"/>
    <property type="match status" value="1"/>
</dbReference>
<proteinExistence type="predicted"/>
<dbReference type="RefSeq" id="WP_033468444.1">
    <property type="nucleotide sequence ID" value="NZ_NEVV01000001.1"/>
</dbReference>